<organism evidence="1 2">
    <name type="scientific">Salinimicrobium marinum</name>
    <dbReference type="NCBI Taxonomy" id="680283"/>
    <lineage>
        <taxon>Bacteria</taxon>
        <taxon>Pseudomonadati</taxon>
        <taxon>Bacteroidota</taxon>
        <taxon>Flavobacteriia</taxon>
        <taxon>Flavobacteriales</taxon>
        <taxon>Flavobacteriaceae</taxon>
        <taxon>Salinimicrobium</taxon>
    </lineage>
</organism>
<accession>A0A918SH09</accession>
<protein>
    <submittedName>
        <fullName evidence="1">Uncharacterized protein</fullName>
    </submittedName>
</protein>
<keyword evidence="2" id="KW-1185">Reference proteome</keyword>
<evidence type="ECO:0000313" key="1">
    <source>
        <dbReference type="EMBL" id="GHA42970.1"/>
    </source>
</evidence>
<gene>
    <name evidence="1" type="ORF">GCM10007103_25180</name>
</gene>
<reference evidence="1" key="1">
    <citation type="journal article" date="2014" name="Int. J. Syst. Evol. Microbiol.">
        <title>Complete genome sequence of Corynebacterium casei LMG S-19264T (=DSM 44701T), isolated from a smear-ripened cheese.</title>
        <authorList>
            <consortium name="US DOE Joint Genome Institute (JGI-PGF)"/>
            <person name="Walter F."/>
            <person name="Albersmeier A."/>
            <person name="Kalinowski J."/>
            <person name="Ruckert C."/>
        </authorList>
    </citation>
    <scope>NUCLEOTIDE SEQUENCE</scope>
    <source>
        <strain evidence="1">KCTC 12719</strain>
    </source>
</reference>
<reference evidence="1" key="2">
    <citation type="submission" date="2020-09" db="EMBL/GenBank/DDBJ databases">
        <authorList>
            <person name="Sun Q."/>
            <person name="Kim S."/>
        </authorList>
    </citation>
    <scope>NUCLEOTIDE SEQUENCE</scope>
    <source>
        <strain evidence="1">KCTC 12719</strain>
    </source>
</reference>
<comment type="caution">
    <text evidence="1">The sequence shown here is derived from an EMBL/GenBank/DDBJ whole genome shotgun (WGS) entry which is preliminary data.</text>
</comment>
<sequence>MSQKSIFGYKIQGTEVEYELPLDLTGSLGLAQYQATILTYFKLRTYIESLDFKIPTSS</sequence>
<dbReference type="AlphaFoldDB" id="A0A918SH09"/>
<dbReference type="EMBL" id="BMXB01000011">
    <property type="protein sequence ID" value="GHA42970.1"/>
    <property type="molecule type" value="Genomic_DNA"/>
</dbReference>
<proteinExistence type="predicted"/>
<evidence type="ECO:0000313" key="2">
    <source>
        <dbReference type="Proteomes" id="UP000610456"/>
    </source>
</evidence>
<dbReference type="Proteomes" id="UP000610456">
    <property type="component" value="Unassembled WGS sequence"/>
</dbReference>
<name>A0A918SH09_9FLAO</name>